<evidence type="ECO:0000313" key="1">
    <source>
        <dbReference type="EMBL" id="MBR7619961.1"/>
    </source>
</evidence>
<comment type="caution">
    <text evidence="1">The sequence shown here is derived from an EMBL/GenBank/DDBJ whole genome shotgun (WGS) entry which is preliminary data.</text>
</comment>
<organism evidence="1 2">
    <name type="scientific">Phenylobacterium glaciei</name>
    <dbReference type="NCBI Taxonomy" id="2803784"/>
    <lineage>
        <taxon>Bacteria</taxon>
        <taxon>Pseudomonadati</taxon>
        <taxon>Pseudomonadota</taxon>
        <taxon>Alphaproteobacteria</taxon>
        <taxon>Caulobacterales</taxon>
        <taxon>Caulobacteraceae</taxon>
        <taxon>Phenylobacterium</taxon>
    </lineage>
</organism>
<name>A0A941D303_9CAUL</name>
<dbReference type="EMBL" id="JAGSGD010000001">
    <property type="protein sequence ID" value="MBR7619961.1"/>
    <property type="molecule type" value="Genomic_DNA"/>
</dbReference>
<gene>
    <name evidence="1" type="ORF">JKL49_11225</name>
</gene>
<proteinExistence type="predicted"/>
<sequence length="177" mass="20072">MRNVTLPGRKTLITATEADWAEARIAEEQRIGAEKERRLSLLAVDFGFDPEDENTWRGLALRLAEHCVPGFQVIDQRPSKPGRPSGTFDIDPIKLLDDVRVLIAREKRPMTISSAVAYLSTTEQWGHKSKDSLERAYRTAVKAQARRNVDSEQELERVLKTVAFGMNPTRRNKSRGK</sequence>
<dbReference type="AlphaFoldDB" id="A0A941D303"/>
<dbReference type="RefSeq" id="WP_215340586.1">
    <property type="nucleotide sequence ID" value="NZ_JAGSGD010000001.1"/>
</dbReference>
<evidence type="ECO:0000313" key="2">
    <source>
        <dbReference type="Proteomes" id="UP000622580"/>
    </source>
</evidence>
<protein>
    <submittedName>
        <fullName evidence="1">Uncharacterized protein</fullName>
    </submittedName>
</protein>
<keyword evidence="2" id="KW-1185">Reference proteome</keyword>
<accession>A0A941D303</accession>
<dbReference type="Proteomes" id="UP000622580">
    <property type="component" value="Unassembled WGS sequence"/>
</dbReference>
<reference evidence="1" key="1">
    <citation type="submission" date="2021-04" db="EMBL/GenBank/DDBJ databases">
        <title>Draft genome assembly of strain Phenylobacterium sp. 20VBR1 using MiniION and Illumina platforms.</title>
        <authorList>
            <person name="Thomas F.A."/>
            <person name="Krishnan K.P."/>
            <person name="Sinha R.K."/>
        </authorList>
    </citation>
    <scope>NUCLEOTIDE SEQUENCE</scope>
    <source>
        <strain evidence="1">20VBR1</strain>
    </source>
</reference>